<proteinExistence type="predicted"/>
<dbReference type="AlphaFoldDB" id="A0A1E5H185"/>
<dbReference type="EMBL" id="MIJY01000005">
    <property type="protein sequence ID" value="OEG18666.1"/>
    <property type="molecule type" value="Genomic_DNA"/>
</dbReference>
<name>A0A1E5H185_9ENTE</name>
<dbReference type="RefSeq" id="WP_069662515.1">
    <property type="nucleotide sequence ID" value="NZ_JBHUJJ010000002.1"/>
</dbReference>
<accession>A0A1E5H185</accession>
<dbReference type="OrthoDB" id="2186778at2"/>
<evidence type="ECO:0000313" key="1">
    <source>
        <dbReference type="EMBL" id="OEG18666.1"/>
    </source>
</evidence>
<reference evidence="2" key="1">
    <citation type="submission" date="2016-09" db="EMBL/GenBank/DDBJ databases">
        <authorList>
            <person name="Gulvik C.A."/>
        </authorList>
    </citation>
    <scope>NUCLEOTIDE SEQUENCE [LARGE SCALE GENOMIC DNA]</scope>
    <source>
        <strain evidence="2">LMG 8895</strain>
    </source>
</reference>
<comment type="caution">
    <text evidence="1">The sequence shown here is derived from an EMBL/GenBank/DDBJ whole genome shotgun (WGS) entry which is preliminary data.</text>
</comment>
<dbReference type="Proteomes" id="UP000095094">
    <property type="component" value="Unassembled WGS sequence"/>
</dbReference>
<evidence type="ECO:0000313" key="2">
    <source>
        <dbReference type="Proteomes" id="UP000095094"/>
    </source>
</evidence>
<organism evidence="1 2">
    <name type="scientific">Enterococcus termitis</name>
    <dbReference type="NCBI Taxonomy" id="332950"/>
    <lineage>
        <taxon>Bacteria</taxon>
        <taxon>Bacillati</taxon>
        <taxon>Bacillota</taxon>
        <taxon>Bacilli</taxon>
        <taxon>Lactobacillales</taxon>
        <taxon>Enterococcaceae</taxon>
        <taxon>Enterococcus</taxon>
    </lineage>
</organism>
<sequence length="117" mass="13434">MSEFVYADNWKAIEGTSLAKAKIREKLVDSLEKEHLLEISRMLRNEGFMPKDFILSEYPIAGVYVCQALDNSNYFTVAYDSNKKELTPTYTTLKCDENRNNTFACQTIAESIKKTEC</sequence>
<keyword evidence="2" id="KW-1185">Reference proteome</keyword>
<gene>
    <name evidence="1" type="ORF">BCR25_15810</name>
</gene>
<protein>
    <submittedName>
        <fullName evidence="1">Uncharacterized protein</fullName>
    </submittedName>
</protein>